<protein>
    <recommendedName>
        <fullName evidence="3">Cystatin domain-containing protein</fullName>
    </recommendedName>
</protein>
<organism evidence="1 2">
    <name type="scientific">Cuscuta australis</name>
    <dbReference type="NCBI Taxonomy" id="267555"/>
    <lineage>
        <taxon>Eukaryota</taxon>
        <taxon>Viridiplantae</taxon>
        <taxon>Streptophyta</taxon>
        <taxon>Embryophyta</taxon>
        <taxon>Tracheophyta</taxon>
        <taxon>Spermatophyta</taxon>
        <taxon>Magnoliopsida</taxon>
        <taxon>eudicotyledons</taxon>
        <taxon>Gunneridae</taxon>
        <taxon>Pentapetalae</taxon>
        <taxon>asterids</taxon>
        <taxon>lamiids</taxon>
        <taxon>Solanales</taxon>
        <taxon>Convolvulaceae</taxon>
        <taxon>Cuscuteae</taxon>
        <taxon>Cuscuta</taxon>
        <taxon>Cuscuta subgen. Grammica</taxon>
        <taxon>Cuscuta sect. Cleistogrammica</taxon>
    </lineage>
</organism>
<dbReference type="PANTHER" id="PTHR31228">
    <property type="entry name" value="CYSTATIN/MONELLIN SUPERFAMILY PROTEIN"/>
    <property type="match status" value="1"/>
</dbReference>
<sequence length="234" mass="26770">MATNLGQAIESKAMGFGECLSSPLPPPPKKARVENEADELEVAYKKFAEEFEQSEGFDIQTFPDVTKFIGGMIKVPFDLEEIYSADFCTELFYKFGCIFSLKYAIFKENQKQKKKLVLDKIIKSNYESGDLYYTTFLAKDLDTGETKIYQTKVWFHLINAETEVLIFRERADQALQPGEDTQGVDMEIVPNLPAPGDALRSANFDINARGEDSYYRCLCYLSIRFALRTMDERE</sequence>
<evidence type="ECO:0000313" key="1">
    <source>
        <dbReference type="EMBL" id="RAL46108.1"/>
    </source>
</evidence>
<keyword evidence="2" id="KW-1185">Reference proteome</keyword>
<reference evidence="1 2" key="1">
    <citation type="submission" date="2018-06" db="EMBL/GenBank/DDBJ databases">
        <title>The Genome of Cuscuta australis (Dodder) Provides Insight into the Evolution of Plant Parasitism.</title>
        <authorList>
            <person name="Liu H."/>
        </authorList>
    </citation>
    <scope>NUCLEOTIDE SEQUENCE [LARGE SCALE GENOMIC DNA]</scope>
    <source>
        <strain evidence="2">cv. Yunnan</strain>
        <tissue evidence="1">Vines</tissue>
    </source>
</reference>
<gene>
    <name evidence="1" type="ORF">DM860_006262</name>
</gene>
<evidence type="ECO:0000313" key="2">
    <source>
        <dbReference type="Proteomes" id="UP000249390"/>
    </source>
</evidence>
<evidence type="ECO:0008006" key="3">
    <source>
        <dbReference type="Google" id="ProtNLM"/>
    </source>
</evidence>
<accession>A0A328DN83</accession>
<dbReference type="PANTHER" id="PTHR31228:SF25">
    <property type="entry name" value="CYSTATIN-LIKE PROTEIN-RELATED"/>
    <property type="match status" value="1"/>
</dbReference>
<proteinExistence type="predicted"/>
<name>A0A328DN83_9ASTE</name>
<dbReference type="Proteomes" id="UP000249390">
    <property type="component" value="Unassembled WGS sequence"/>
</dbReference>
<dbReference type="AlphaFoldDB" id="A0A328DN83"/>
<dbReference type="EMBL" id="NQVE01000125">
    <property type="protein sequence ID" value="RAL46108.1"/>
    <property type="molecule type" value="Genomic_DNA"/>
</dbReference>
<comment type="caution">
    <text evidence="1">The sequence shown here is derived from an EMBL/GenBank/DDBJ whole genome shotgun (WGS) entry which is preliminary data.</text>
</comment>
<dbReference type="Gene3D" id="3.10.450.10">
    <property type="match status" value="1"/>
</dbReference>